<keyword evidence="15" id="KW-1185">Reference proteome</keyword>
<evidence type="ECO:0000256" key="5">
    <source>
        <dbReference type="ARBA" id="ARBA00022729"/>
    </source>
</evidence>
<evidence type="ECO:0000256" key="3">
    <source>
        <dbReference type="ARBA" id="ARBA00022679"/>
    </source>
</evidence>
<keyword evidence="5 12" id="KW-0732">Signal</keyword>
<keyword evidence="11" id="KW-0325">Glycoprotein</keyword>
<dbReference type="Pfam" id="PF13947">
    <property type="entry name" value="GUB_WAK_bind"/>
    <property type="match status" value="1"/>
</dbReference>
<dbReference type="Pfam" id="PF00069">
    <property type="entry name" value="Pkinase"/>
    <property type="match status" value="1"/>
</dbReference>
<dbReference type="EMBL" id="BPVZ01000261">
    <property type="protein sequence ID" value="GKV48557.1"/>
    <property type="molecule type" value="Genomic_DNA"/>
</dbReference>
<evidence type="ECO:0000256" key="12">
    <source>
        <dbReference type="SAM" id="SignalP"/>
    </source>
</evidence>
<keyword evidence="2" id="KW-0723">Serine/threonine-protein kinase</keyword>
<evidence type="ECO:0000256" key="4">
    <source>
        <dbReference type="ARBA" id="ARBA00022692"/>
    </source>
</evidence>
<dbReference type="FunFam" id="1.10.510.10:FF:000590">
    <property type="entry name" value="PR5-like receptor kinase"/>
    <property type="match status" value="1"/>
</dbReference>
<evidence type="ECO:0000256" key="9">
    <source>
        <dbReference type="ARBA" id="ARBA00022989"/>
    </source>
</evidence>
<protein>
    <recommendedName>
        <fullName evidence="13">Protein kinase domain-containing protein</fullName>
    </recommendedName>
</protein>
<evidence type="ECO:0000256" key="11">
    <source>
        <dbReference type="ARBA" id="ARBA00023180"/>
    </source>
</evidence>
<comment type="subcellular location">
    <subcellularLocation>
        <location evidence="1">Membrane</location>
        <topology evidence="1">Single-pass type I membrane protein</topology>
    </subcellularLocation>
</comment>
<keyword evidence="3" id="KW-0808">Transferase</keyword>
<evidence type="ECO:0000256" key="2">
    <source>
        <dbReference type="ARBA" id="ARBA00022527"/>
    </source>
</evidence>
<feature type="domain" description="Protein kinase" evidence="13">
    <location>
        <begin position="145"/>
        <end position="414"/>
    </location>
</feature>
<dbReference type="InterPro" id="IPR025287">
    <property type="entry name" value="WAK_GUB"/>
</dbReference>
<keyword evidence="9" id="KW-1133">Transmembrane helix</keyword>
<keyword evidence="4" id="KW-0812">Transmembrane</keyword>
<dbReference type="PROSITE" id="PS00108">
    <property type="entry name" value="PROTEIN_KINASE_ST"/>
    <property type="match status" value="1"/>
</dbReference>
<dbReference type="GO" id="GO:0004674">
    <property type="term" value="F:protein serine/threonine kinase activity"/>
    <property type="evidence" value="ECO:0007669"/>
    <property type="project" value="UniProtKB-KW"/>
</dbReference>
<evidence type="ECO:0000313" key="14">
    <source>
        <dbReference type="EMBL" id="GKV48557.1"/>
    </source>
</evidence>
<feature type="signal peptide" evidence="12">
    <location>
        <begin position="1"/>
        <end position="25"/>
    </location>
</feature>
<keyword evidence="10" id="KW-0472">Membrane</keyword>
<feature type="chain" id="PRO_5043316076" description="Protein kinase domain-containing protein" evidence="12">
    <location>
        <begin position="26"/>
        <end position="455"/>
    </location>
</feature>
<accession>A0AAV5MGC6</accession>
<evidence type="ECO:0000256" key="8">
    <source>
        <dbReference type="ARBA" id="ARBA00022840"/>
    </source>
</evidence>
<dbReference type="GO" id="GO:0005524">
    <property type="term" value="F:ATP binding"/>
    <property type="evidence" value="ECO:0007669"/>
    <property type="project" value="UniProtKB-KW"/>
</dbReference>
<name>A0AAV5MGC6_9ROSI</name>
<dbReference type="InterPro" id="IPR000719">
    <property type="entry name" value="Prot_kinase_dom"/>
</dbReference>
<dbReference type="SUPFAM" id="SSF56112">
    <property type="entry name" value="Protein kinase-like (PK-like)"/>
    <property type="match status" value="1"/>
</dbReference>
<dbReference type="SMART" id="SM00220">
    <property type="entry name" value="S_TKc"/>
    <property type="match status" value="1"/>
</dbReference>
<dbReference type="AlphaFoldDB" id="A0AAV5MGC6"/>
<reference evidence="14 15" key="1">
    <citation type="journal article" date="2021" name="Commun. Biol.">
        <title>The genome of Shorea leprosula (Dipterocarpaceae) highlights the ecological relevance of drought in aseasonal tropical rainforests.</title>
        <authorList>
            <person name="Ng K.K.S."/>
            <person name="Kobayashi M.J."/>
            <person name="Fawcett J.A."/>
            <person name="Hatakeyama M."/>
            <person name="Paape T."/>
            <person name="Ng C.H."/>
            <person name="Ang C.C."/>
            <person name="Tnah L.H."/>
            <person name="Lee C.T."/>
            <person name="Nishiyama T."/>
            <person name="Sese J."/>
            <person name="O'Brien M.J."/>
            <person name="Copetti D."/>
            <person name="Mohd Noor M.I."/>
            <person name="Ong R.C."/>
            <person name="Putra M."/>
            <person name="Sireger I.Z."/>
            <person name="Indrioko S."/>
            <person name="Kosugi Y."/>
            <person name="Izuno A."/>
            <person name="Isagi Y."/>
            <person name="Lee S.L."/>
            <person name="Shimizu K.K."/>
        </authorList>
    </citation>
    <scope>NUCLEOTIDE SEQUENCE [LARGE SCALE GENOMIC DNA]</scope>
    <source>
        <strain evidence="14">214</strain>
    </source>
</reference>
<evidence type="ECO:0000259" key="13">
    <source>
        <dbReference type="PROSITE" id="PS50011"/>
    </source>
</evidence>
<evidence type="ECO:0000256" key="6">
    <source>
        <dbReference type="ARBA" id="ARBA00022741"/>
    </source>
</evidence>
<proteinExistence type="predicted"/>
<dbReference type="Proteomes" id="UP001054252">
    <property type="component" value="Unassembled WGS sequence"/>
</dbReference>
<dbReference type="PROSITE" id="PS50011">
    <property type="entry name" value="PROTEIN_KINASE_DOM"/>
    <property type="match status" value="1"/>
</dbReference>
<gene>
    <name evidence="14" type="ORF">SLEP1_g55358</name>
</gene>
<dbReference type="GO" id="GO:0030247">
    <property type="term" value="F:polysaccharide binding"/>
    <property type="evidence" value="ECO:0007669"/>
    <property type="project" value="InterPro"/>
</dbReference>
<evidence type="ECO:0000313" key="15">
    <source>
        <dbReference type="Proteomes" id="UP001054252"/>
    </source>
</evidence>
<dbReference type="InterPro" id="IPR008271">
    <property type="entry name" value="Ser/Thr_kinase_AS"/>
</dbReference>
<dbReference type="Gene3D" id="1.10.510.10">
    <property type="entry name" value="Transferase(Phosphotransferase) domain 1"/>
    <property type="match status" value="1"/>
</dbReference>
<comment type="caution">
    <text evidence="14">The sequence shown here is derived from an EMBL/GenBank/DDBJ whole genome shotgun (WGS) entry which is preliminary data.</text>
</comment>
<keyword evidence="8" id="KW-0067">ATP-binding</keyword>
<dbReference type="InterPro" id="IPR011009">
    <property type="entry name" value="Kinase-like_dom_sf"/>
</dbReference>
<evidence type="ECO:0000256" key="7">
    <source>
        <dbReference type="ARBA" id="ARBA00022777"/>
    </source>
</evidence>
<evidence type="ECO:0000256" key="10">
    <source>
        <dbReference type="ARBA" id="ARBA00023136"/>
    </source>
</evidence>
<sequence>MESFFKVVLLFLCFLLIANVSELKAAEEKCQTKRCKHQTIRFPFGLKGLEPDLCDCGYPGFDISYIEKKRMVLELPQNVKLVVKHIDYRAQTIQLSDPGGCLPLQLPNLNLSLSPFWFTGSDPPQKYTSFNCSREDNWFFQRDKYYKIPCLSSPEFQVLTTPSDSSPTFSLVNCSRTLLNISETAVYSEMLHYKRGDIVQLSWSKPNCTKCEAVGRKCKLRNDNIHGEIECFGTTKKERERRKILLAMAKGIEYLHHGCDQQILHFDIKPHNILLDKNFNPKISDFGLAKLCSKEQSAVSMTAARGTMGYIAPEVLSRNFGKVTHKSDVYSFGMLLLEMVGGRKNADATVGSTSQLYFPEWVYNCLDRGEELRIRIENEGHAKIARKLTIVGLWCIQWYPADRPSMKAAIHMLEGEVDSLTVPPNPFGHADAVQMSANIPRKPNNRELPVIFELE</sequence>
<evidence type="ECO:0000256" key="1">
    <source>
        <dbReference type="ARBA" id="ARBA00004479"/>
    </source>
</evidence>
<dbReference type="InterPro" id="IPR045874">
    <property type="entry name" value="LRK10/LRL21-25-like"/>
</dbReference>
<organism evidence="14 15">
    <name type="scientific">Rubroshorea leprosula</name>
    <dbReference type="NCBI Taxonomy" id="152421"/>
    <lineage>
        <taxon>Eukaryota</taxon>
        <taxon>Viridiplantae</taxon>
        <taxon>Streptophyta</taxon>
        <taxon>Embryophyta</taxon>
        <taxon>Tracheophyta</taxon>
        <taxon>Spermatophyta</taxon>
        <taxon>Magnoliopsida</taxon>
        <taxon>eudicotyledons</taxon>
        <taxon>Gunneridae</taxon>
        <taxon>Pentapetalae</taxon>
        <taxon>rosids</taxon>
        <taxon>malvids</taxon>
        <taxon>Malvales</taxon>
        <taxon>Dipterocarpaceae</taxon>
        <taxon>Rubroshorea</taxon>
    </lineage>
</organism>
<dbReference type="GO" id="GO:0016020">
    <property type="term" value="C:membrane"/>
    <property type="evidence" value="ECO:0007669"/>
    <property type="project" value="UniProtKB-SubCell"/>
</dbReference>
<keyword evidence="6" id="KW-0547">Nucleotide-binding</keyword>
<keyword evidence="7" id="KW-0418">Kinase</keyword>
<dbReference type="PANTHER" id="PTHR27009">
    <property type="entry name" value="RUST RESISTANCE KINASE LR10-RELATED"/>
    <property type="match status" value="1"/>
</dbReference>